<dbReference type="EMBL" id="JEOB01000004">
    <property type="protein sequence ID" value="EXM38739.1"/>
    <property type="molecule type" value="Genomic_DNA"/>
</dbReference>
<keyword evidence="1" id="KW-0732">Signal</keyword>
<evidence type="ECO:0000259" key="2">
    <source>
        <dbReference type="PROSITE" id="PS51781"/>
    </source>
</evidence>
<sequence length="120" mass="13111">MANFKRRVLSAAVSLLMFGTAAGTAAGTACVVSQPITASAYTSWGGYNSPTYIKAKSGLNMRTGAGTNYKKITAIPYGTWVTTTRLSDNGWAYVTYKTKKKTYYGWIFLNNAQYAEVYLD</sequence>
<evidence type="ECO:0000313" key="3">
    <source>
        <dbReference type="EMBL" id="EXM38739.1"/>
    </source>
</evidence>
<feature type="signal peptide" evidence="1">
    <location>
        <begin position="1"/>
        <end position="25"/>
    </location>
</feature>
<dbReference type="AlphaFoldDB" id="A0A011VV52"/>
<evidence type="ECO:0000313" key="4">
    <source>
        <dbReference type="EMBL" id="EXM39126.1"/>
    </source>
</evidence>
<keyword evidence="5" id="KW-1185">Reference proteome</keyword>
<organism evidence="4 5">
    <name type="scientific">Ruminococcus albus SY3</name>
    <dbReference type="NCBI Taxonomy" id="1341156"/>
    <lineage>
        <taxon>Bacteria</taxon>
        <taxon>Bacillati</taxon>
        <taxon>Bacillota</taxon>
        <taxon>Clostridia</taxon>
        <taxon>Eubacteriales</taxon>
        <taxon>Oscillospiraceae</taxon>
        <taxon>Ruminococcus</taxon>
    </lineage>
</organism>
<gene>
    <name evidence="4" type="ORF">RASY3_10840</name>
    <name evidence="3" type="ORF">RASY3_19530</name>
</gene>
<feature type="domain" description="SH3b" evidence="2">
    <location>
        <begin position="49"/>
        <end position="116"/>
    </location>
</feature>
<dbReference type="OrthoDB" id="9808890at2"/>
<comment type="caution">
    <text evidence="4">The sequence shown here is derived from an EMBL/GenBank/DDBJ whole genome shotgun (WGS) entry which is preliminary data.</text>
</comment>
<dbReference type="InterPro" id="IPR003646">
    <property type="entry name" value="SH3-like_bac-type"/>
</dbReference>
<dbReference type="EMBL" id="JEOB01000003">
    <property type="protein sequence ID" value="EXM39126.1"/>
    <property type="molecule type" value="Genomic_DNA"/>
</dbReference>
<dbReference type="RefSeq" id="WP_037288070.1">
    <property type="nucleotide sequence ID" value="NZ_JEOB01000003.1"/>
</dbReference>
<evidence type="ECO:0000313" key="5">
    <source>
        <dbReference type="Proteomes" id="UP000021369"/>
    </source>
</evidence>
<protein>
    <recommendedName>
        <fullName evidence="2">SH3b domain-containing protein</fullName>
    </recommendedName>
</protein>
<reference evidence="4 5" key="1">
    <citation type="submission" date="2013-06" db="EMBL/GenBank/DDBJ databases">
        <title>Rumen cellulosomics: divergent fiber-degrading strategies revealed by comparative genome-wide analysis of six Ruminococcal strains.</title>
        <authorList>
            <person name="Dassa B."/>
            <person name="Borovok I."/>
            <person name="Lamed R."/>
            <person name="Flint H."/>
            <person name="Yeoman C.J."/>
            <person name="White B."/>
            <person name="Bayer E.A."/>
        </authorList>
    </citation>
    <scope>NUCLEOTIDE SEQUENCE [LARGE SCALE GENOMIC DNA]</scope>
    <source>
        <strain evidence="4 5">SY3</strain>
    </source>
</reference>
<dbReference type="Gene3D" id="2.30.30.40">
    <property type="entry name" value="SH3 Domains"/>
    <property type="match status" value="1"/>
</dbReference>
<dbReference type="PROSITE" id="PS51257">
    <property type="entry name" value="PROKAR_LIPOPROTEIN"/>
    <property type="match status" value="1"/>
</dbReference>
<dbReference type="PATRIC" id="fig|1341156.4.peg.2112"/>
<accession>A0A011VV52</accession>
<evidence type="ECO:0000256" key="1">
    <source>
        <dbReference type="SAM" id="SignalP"/>
    </source>
</evidence>
<dbReference type="PROSITE" id="PS51781">
    <property type="entry name" value="SH3B"/>
    <property type="match status" value="1"/>
</dbReference>
<dbReference type="Proteomes" id="UP000021369">
    <property type="component" value="Unassembled WGS sequence"/>
</dbReference>
<name>A0A011VV52_RUMAL</name>
<dbReference type="Pfam" id="PF08239">
    <property type="entry name" value="SH3_3"/>
    <property type="match status" value="1"/>
</dbReference>
<proteinExistence type="predicted"/>
<feature type="chain" id="PRO_5038289921" description="SH3b domain-containing protein" evidence="1">
    <location>
        <begin position="26"/>
        <end position="120"/>
    </location>
</feature>